<evidence type="ECO:0000313" key="1">
    <source>
        <dbReference type="EMBL" id="MBM6877303.1"/>
    </source>
</evidence>
<evidence type="ECO:0000313" key="2">
    <source>
        <dbReference type="Proteomes" id="UP000729290"/>
    </source>
</evidence>
<accession>A0ABS2G9I9</accession>
<dbReference type="Proteomes" id="UP000729290">
    <property type="component" value="Unassembled WGS sequence"/>
</dbReference>
<organism evidence="1 2">
    <name type="scientific">Anaerotignum lactatifermentans</name>
    <dbReference type="NCBI Taxonomy" id="160404"/>
    <lineage>
        <taxon>Bacteria</taxon>
        <taxon>Bacillati</taxon>
        <taxon>Bacillota</taxon>
        <taxon>Clostridia</taxon>
        <taxon>Lachnospirales</taxon>
        <taxon>Anaerotignaceae</taxon>
        <taxon>Anaerotignum</taxon>
    </lineage>
</organism>
<gene>
    <name evidence="1" type="ORF">H9X83_03895</name>
</gene>
<reference evidence="1 2" key="1">
    <citation type="journal article" date="2021" name="Sci. Rep.">
        <title>The distribution of antibiotic resistance genes in chicken gut microbiota commensals.</title>
        <authorList>
            <person name="Juricova H."/>
            <person name="Matiasovicova J."/>
            <person name="Kubasova T."/>
            <person name="Cejkova D."/>
            <person name="Rychlik I."/>
        </authorList>
    </citation>
    <scope>NUCLEOTIDE SEQUENCE [LARGE SCALE GENOMIC DNA]</scope>
    <source>
        <strain evidence="1 2">An431b</strain>
    </source>
</reference>
<dbReference type="EMBL" id="JACSNV010000004">
    <property type="protein sequence ID" value="MBM6877303.1"/>
    <property type="molecule type" value="Genomic_DNA"/>
</dbReference>
<keyword evidence="2" id="KW-1185">Reference proteome</keyword>
<proteinExistence type="predicted"/>
<comment type="caution">
    <text evidence="1">The sequence shown here is derived from an EMBL/GenBank/DDBJ whole genome shotgun (WGS) entry which is preliminary data.</text>
</comment>
<sequence length="55" mass="6463">MRKTADIEPKETAAKEQKAVRYRKNRKAEIFVIKISAFFVLSERRLKKRLSLGIV</sequence>
<protein>
    <submittedName>
        <fullName evidence="1">Uncharacterized protein</fullName>
    </submittedName>
</protein>
<name>A0ABS2G9I9_9FIRM</name>